<organism evidence="1 2">
    <name type="scientific">candidate division TA06 bacterium B3_TA06</name>
    <dbReference type="NCBI Taxonomy" id="2012487"/>
    <lineage>
        <taxon>Bacteria</taxon>
        <taxon>Bacteria division TA06</taxon>
    </lineage>
</organism>
<dbReference type="AlphaFoldDB" id="A0A532V6Q4"/>
<comment type="caution">
    <text evidence="1">The sequence shown here is derived from an EMBL/GenBank/DDBJ whole genome shotgun (WGS) entry which is preliminary data.</text>
</comment>
<reference evidence="1 2" key="1">
    <citation type="submission" date="2017-06" db="EMBL/GenBank/DDBJ databases">
        <title>Novel microbial phyla capable of carbon fixation and sulfur reduction in deep-sea sediments.</title>
        <authorList>
            <person name="Huang J."/>
            <person name="Baker B."/>
            <person name="Wang Y."/>
        </authorList>
    </citation>
    <scope>NUCLEOTIDE SEQUENCE [LARGE SCALE GENOMIC DNA]</scope>
    <source>
        <strain evidence="1">B3_TA06</strain>
    </source>
</reference>
<name>A0A532V6Q4_UNCT6</name>
<evidence type="ECO:0000313" key="1">
    <source>
        <dbReference type="EMBL" id="TKJ42876.1"/>
    </source>
</evidence>
<accession>A0A532V6Q4</accession>
<evidence type="ECO:0000313" key="2">
    <source>
        <dbReference type="Proteomes" id="UP000317778"/>
    </source>
</evidence>
<sequence length="277" mass="31999">MIASLLVGLSLFNASITEIVSFPIKPTGEVYVGKYFRDTTYGRYNIDVGIEVSTDLIDVAGQRFFISYRDELEAGKQLGNVAFDPFMAHYYLTGGFRFNLFDKATVSTYLVHDCIHNIDRSYDSLKVVFNRVTFAAGTPGAFNNRNLKHIKEGAWYERFNARLTYAWYPHDTVIDALNSTDLFHDLQLDVIFDQPIYKNIYASARIYGYLARFRPGWDSDTLDLNPFWEHKFAPQAGIGFLREKAAFEIYLRYWVSADFRLHAPGPWPYLGLHLRFQ</sequence>
<dbReference type="EMBL" id="NJBO01000008">
    <property type="protein sequence ID" value="TKJ42876.1"/>
    <property type="molecule type" value="Genomic_DNA"/>
</dbReference>
<dbReference type="Proteomes" id="UP000317778">
    <property type="component" value="Unassembled WGS sequence"/>
</dbReference>
<gene>
    <name evidence="1" type="ORF">CEE36_06315</name>
</gene>
<proteinExistence type="predicted"/>
<protein>
    <submittedName>
        <fullName evidence="1">Uncharacterized protein</fullName>
    </submittedName>
</protein>